<dbReference type="HOGENOM" id="CLU_063954_1_0_1"/>
<dbReference type="EMBL" id="DS989824">
    <property type="protein sequence ID" value="EFR01565.1"/>
    <property type="molecule type" value="Genomic_DNA"/>
</dbReference>
<feature type="transmembrane region" description="Helical" evidence="1">
    <location>
        <begin position="40"/>
        <end position="61"/>
    </location>
</feature>
<dbReference type="AlphaFoldDB" id="E4UTS2"/>
<dbReference type="VEuPathDB" id="FungiDB:MGYG_04567"/>
<dbReference type="Proteomes" id="UP000002669">
    <property type="component" value="Unassembled WGS sequence"/>
</dbReference>
<evidence type="ECO:0000256" key="1">
    <source>
        <dbReference type="SAM" id="Phobius"/>
    </source>
</evidence>
<sequence>MATWSNKLMVYTEIQWSFTLPPIDFRIQVDMENAPVNSNVYAPFFSLTIWLVSTLVALLFIRKVRAGYLEFLSLGPGGTPSTPAGYFRICLLSIFTLRNPLKQPHIPETLKPQTGILKYLPIRAGRRPKIAGIIPHRQVTQQATPSMYASLIEEIKKLAVSNSDRLYEGTSCFEKHSIGLFTSLDLPNRVTCNGEICHAHPIDGSIHMTLHPADVKFVIERGWGERHPLARDSWWWMFRLVPTGFVMIYAPRSKEELKSVVQIIHAASWWVNGIEPRWSTPANSSRCGVDGGAGFIKSQVRT</sequence>
<dbReference type="GeneID" id="10029689"/>
<dbReference type="OrthoDB" id="5358398at2759"/>
<dbReference type="STRING" id="535722.E4UTS2"/>
<keyword evidence="1" id="KW-0812">Transmembrane</keyword>
<dbReference type="Pfam" id="PF17648">
    <property type="entry name" value="Luciferase"/>
    <property type="match status" value="1"/>
</dbReference>
<keyword evidence="1" id="KW-0472">Membrane</keyword>
<dbReference type="PANTHER" id="PTHR38695">
    <property type="entry name" value="AMINO ACID PERMEASE_ SLC12A DOMAIN-CONTAINING PROTEIN"/>
    <property type="match status" value="1"/>
</dbReference>
<dbReference type="InterPro" id="IPR048273">
    <property type="entry name" value="Luciferase"/>
</dbReference>
<evidence type="ECO:0000313" key="4">
    <source>
        <dbReference type="Proteomes" id="UP000002669"/>
    </source>
</evidence>
<protein>
    <recommendedName>
        <fullName evidence="2">Luciferase domain-containing protein</fullName>
    </recommendedName>
</protein>
<dbReference type="OMA" id="EICHAHP"/>
<accession>E4UTS2</accession>
<evidence type="ECO:0000313" key="3">
    <source>
        <dbReference type="EMBL" id="EFR01565.1"/>
    </source>
</evidence>
<keyword evidence="1" id="KW-1133">Transmembrane helix</keyword>
<dbReference type="RefSeq" id="XP_003174395.1">
    <property type="nucleotide sequence ID" value="XM_003174347.1"/>
</dbReference>
<dbReference type="InParanoid" id="E4UTS2"/>
<feature type="domain" description="Luciferase" evidence="2">
    <location>
        <begin position="193"/>
        <end position="267"/>
    </location>
</feature>
<dbReference type="InterPro" id="IPR040841">
    <property type="entry name" value="Luciferase_dom"/>
</dbReference>
<evidence type="ECO:0000259" key="2">
    <source>
        <dbReference type="Pfam" id="PF17648"/>
    </source>
</evidence>
<dbReference type="eggNOG" id="ENOG502S0WG">
    <property type="taxonomic scope" value="Eukaryota"/>
</dbReference>
<name>E4UTS2_ARTGP</name>
<organism evidence="4">
    <name type="scientific">Arthroderma gypseum (strain ATCC MYA-4604 / CBS 118893)</name>
    <name type="common">Microsporum gypseum</name>
    <dbReference type="NCBI Taxonomy" id="535722"/>
    <lineage>
        <taxon>Eukaryota</taxon>
        <taxon>Fungi</taxon>
        <taxon>Dikarya</taxon>
        <taxon>Ascomycota</taxon>
        <taxon>Pezizomycotina</taxon>
        <taxon>Eurotiomycetes</taxon>
        <taxon>Eurotiomycetidae</taxon>
        <taxon>Onygenales</taxon>
        <taxon>Arthrodermataceae</taxon>
        <taxon>Nannizzia</taxon>
    </lineage>
</organism>
<proteinExistence type="predicted"/>
<keyword evidence="4" id="KW-1185">Reference proteome</keyword>
<gene>
    <name evidence="3" type="ORF">MGYG_04567</name>
</gene>
<reference evidence="4" key="1">
    <citation type="journal article" date="2012" name="MBio">
        <title>Comparative genome analysis of Trichophyton rubrum and related dermatophytes reveals candidate genes involved in infection.</title>
        <authorList>
            <person name="Martinez D.A."/>
            <person name="Oliver B.G."/>
            <person name="Graeser Y."/>
            <person name="Goldberg J.M."/>
            <person name="Li W."/>
            <person name="Martinez-Rossi N.M."/>
            <person name="Monod M."/>
            <person name="Shelest E."/>
            <person name="Barton R.C."/>
            <person name="Birch E."/>
            <person name="Brakhage A.A."/>
            <person name="Chen Z."/>
            <person name="Gurr S.J."/>
            <person name="Heiman D."/>
            <person name="Heitman J."/>
            <person name="Kosti I."/>
            <person name="Rossi A."/>
            <person name="Saif S."/>
            <person name="Samalova M."/>
            <person name="Saunders C.W."/>
            <person name="Shea T."/>
            <person name="Summerbell R.C."/>
            <person name="Xu J."/>
            <person name="Young S."/>
            <person name="Zeng Q."/>
            <person name="Birren B.W."/>
            <person name="Cuomo C.A."/>
            <person name="White T.C."/>
        </authorList>
    </citation>
    <scope>NUCLEOTIDE SEQUENCE [LARGE SCALE GENOMIC DNA]</scope>
    <source>
        <strain evidence="4">ATCC MYA-4604 / CBS 118893</strain>
    </source>
</reference>
<dbReference type="PANTHER" id="PTHR38695:SF1">
    <property type="entry name" value="AMINO ACID PERMEASE_ SLC12A DOMAIN-CONTAINING PROTEIN"/>
    <property type="match status" value="1"/>
</dbReference>